<evidence type="ECO:0008006" key="3">
    <source>
        <dbReference type="Google" id="ProtNLM"/>
    </source>
</evidence>
<dbReference type="AlphaFoldDB" id="A0A1Q9LPX1"/>
<proteinExistence type="predicted"/>
<accession>A0A1Q9LPX1</accession>
<organism evidence="1 2">
    <name type="scientific">Actinokineospora bangkokensis</name>
    <dbReference type="NCBI Taxonomy" id="1193682"/>
    <lineage>
        <taxon>Bacteria</taxon>
        <taxon>Bacillati</taxon>
        <taxon>Actinomycetota</taxon>
        <taxon>Actinomycetes</taxon>
        <taxon>Pseudonocardiales</taxon>
        <taxon>Pseudonocardiaceae</taxon>
        <taxon>Actinokineospora</taxon>
    </lineage>
</organism>
<keyword evidence="2" id="KW-1185">Reference proteome</keyword>
<reference evidence="1 2" key="1">
    <citation type="submission" date="2016-10" db="EMBL/GenBank/DDBJ databases">
        <title>The Draft Genome Sequence of Actinokineospora bangkokensis 44EHWT reveals the biosynthetic pathway of antifungal compounds Thailandins with unusual extender unit butylmalonyl-CoA.</title>
        <authorList>
            <person name="Greule A."/>
            <person name="Intra B."/>
            <person name="Flemming S."/>
            <person name="Rommel M.G."/>
            <person name="Panbangred W."/>
            <person name="Bechthold A."/>
        </authorList>
    </citation>
    <scope>NUCLEOTIDE SEQUENCE [LARGE SCALE GENOMIC DNA]</scope>
    <source>
        <strain evidence="1 2">44EHW</strain>
    </source>
</reference>
<sequence>MTAPLRVLVTVDEPGLGRLSEVVAALRAAGLVVDTVLTHVGVVTGLVAPADVPAVRAVGGIEQVEVERDDWDAG</sequence>
<dbReference type="RefSeq" id="WP_075974276.1">
    <property type="nucleotide sequence ID" value="NZ_MKQR01000008.1"/>
</dbReference>
<name>A0A1Q9LPX1_9PSEU</name>
<gene>
    <name evidence="1" type="ORF">BJP25_13945</name>
</gene>
<evidence type="ECO:0000313" key="2">
    <source>
        <dbReference type="Proteomes" id="UP000186040"/>
    </source>
</evidence>
<dbReference type="Proteomes" id="UP000186040">
    <property type="component" value="Unassembled WGS sequence"/>
</dbReference>
<evidence type="ECO:0000313" key="1">
    <source>
        <dbReference type="EMBL" id="OLR94069.1"/>
    </source>
</evidence>
<comment type="caution">
    <text evidence="1">The sequence shown here is derived from an EMBL/GenBank/DDBJ whole genome shotgun (WGS) entry which is preliminary data.</text>
</comment>
<protein>
    <recommendedName>
        <fullName evidence="3">ACT domain-containing protein</fullName>
    </recommendedName>
</protein>
<dbReference type="EMBL" id="MKQR01000008">
    <property type="protein sequence ID" value="OLR94069.1"/>
    <property type="molecule type" value="Genomic_DNA"/>
</dbReference>